<protein>
    <submittedName>
        <fullName evidence="2">Uncharacterized protein</fullName>
    </submittedName>
</protein>
<name>I3S1A9_MEDTR</name>
<dbReference type="EMBL" id="BT134256">
    <property type="protein sequence ID" value="AFK34051.1"/>
    <property type="molecule type" value="mRNA"/>
</dbReference>
<sequence>MFASIKEAHSSGVSTRHGTLQPLDAVKKAGNSFVL</sequence>
<dbReference type="AlphaFoldDB" id="I3S1A9"/>
<feature type="region of interest" description="Disordered" evidence="1">
    <location>
        <begin position="1"/>
        <end position="21"/>
    </location>
</feature>
<evidence type="ECO:0000313" key="2">
    <source>
        <dbReference type="EMBL" id="AFK34051.1"/>
    </source>
</evidence>
<organism evidence="2">
    <name type="scientific">Medicago truncatula</name>
    <name type="common">Barrel medic</name>
    <name type="synonym">Medicago tribuloides</name>
    <dbReference type="NCBI Taxonomy" id="3880"/>
    <lineage>
        <taxon>Eukaryota</taxon>
        <taxon>Viridiplantae</taxon>
        <taxon>Streptophyta</taxon>
        <taxon>Embryophyta</taxon>
        <taxon>Tracheophyta</taxon>
        <taxon>Spermatophyta</taxon>
        <taxon>Magnoliopsida</taxon>
        <taxon>eudicotyledons</taxon>
        <taxon>Gunneridae</taxon>
        <taxon>Pentapetalae</taxon>
        <taxon>rosids</taxon>
        <taxon>fabids</taxon>
        <taxon>Fabales</taxon>
        <taxon>Fabaceae</taxon>
        <taxon>Papilionoideae</taxon>
        <taxon>50 kb inversion clade</taxon>
        <taxon>NPAAA clade</taxon>
        <taxon>Hologalegina</taxon>
        <taxon>IRL clade</taxon>
        <taxon>Trifolieae</taxon>
        <taxon>Medicago</taxon>
    </lineage>
</organism>
<reference evidence="2" key="1">
    <citation type="submission" date="2012-05" db="EMBL/GenBank/DDBJ databases">
        <authorList>
            <person name="Krishnakumar V."/>
            <person name="Cheung F."/>
            <person name="Xiao Y."/>
            <person name="Chan A."/>
            <person name="Moskal W.A."/>
            <person name="Town C.D."/>
        </authorList>
    </citation>
    <scope>NUCLEOTIDE SEQUENCE</scope>
</reference>
<accession>I3S1A9</accession>
<evidence type="ECO:0000256" key="1">
    <source>
        <dbReference type="SAM" id="MobiDB-lite"/>
    </source>
</evidence>
<proteinExistence type="evidence at transcript level"/>